<dbReference type="AlphaFoldDB" id="B9RTT8"/>
<protein>
    <submittedName>
        <fullName evidence="1">Uncharacterized protein</fullName>
    </submittedName>
</protein>
<name>B9RTT8_RICCO</name>
<dbReference type="InParanoid" id="B9RTT8"/>
<evidence type="ECO:0000313" key="1">
    <source>
        <dbReference type="EMBL" id="EEF45321.1"/>
    </source>
</evidence>
<dbReference type="EMBL" id="EQ973814">
    <property type="protein sequence ID" value="EEF45321.1"/>
    <property type="molecule type" value="Genomic_DNA"/>
</dbReference>
<proteinExistence type="predicted"/>
<reference evidence="2" key="1">
    <citation type="journal article" date="2010" name="Nat. Biotechnol.">
        <title>Draft genome sequence of the oilseed species Ricinus communis.</title>
        <authorList>
            <person name="Chan A.P."/>
            <person name="Crabtree J."/>
            <person name="Zhao Q."/>
            <person name="Lorenzi H."/>
            <person name="Orvis J."/>
            <person name="Puiu D."/>
            <person name="Melake-Berhan A."/>
            <person name="Jones K.M."/>
            <person name="Redman J."/>
            <person name="Chen G."/>
            <person name="Cahoon E.B."/>
            <person name="Gedil M."/>
            <person name="Stanke M."/>
            <person name="Haas B.J."/>
            <person name="Wortman J.R."/>
            <person name="Fraser-Liggett C.M."/>
            <person name="Ravel J."/>
            <person name="Rabinowicz P.D."/>
        </authorList>
    </citation>
    <scope>NUCLEOTIDE SEQUENCE [LARGE SCALE GENOMIC DNA]</scope>
    <source>
        <strain evidence="2">cv. Hale</strain>
    </source>
</reference>
<sequence length="142" mass="16485">MGLFSVLSFGYLVKKQKGKQVLSQSLSTGKRQERAQEQDSTLRERERYSELIGIHLIFLFSVTLLPLFQGEKREREGGGEEEGEEEAANKRLAERVYGAARFWYFTLNLLPTHFTWPFEPFFLSDGFLLAWLGLASFNLFFF</sequence>
<keyword evidence="2" id="KW-1185">Reference proteome</keyword>
<gene>
    <name evidence="1" type="ORF">RCOM_0912650</name>
</gene>
<dbReference type="Proteomes" id="UP000008311">
    <property type="component" value="Unassembled WGS sequence"/>
</dbReference>
<organism evidence="1 2">
    <name type="scientific">Ricinus communis</name>
    <name type="common">Castor bean</name>
    <dbReference type="NCBI Taxonomy" id="3988"/>
    <lineage>
        <taxon>Eukaryota</taxon>
        <taxon>Viridiplantae</taxon>
        <taxon>Streptophyta</taxon>
        <taxon>Embryophyta</taxon>
        <taxon>Tracheophyta</taxon>
        <taxon>Spermatophyta</taxon>
        <taxon>Magnoliopsida</taxon>
        <taxon>eudicotyledons</taxon>
        <taxon>Gunneridae</taxon>
        <taxon>Pentapetalae</taxon>
        <taxon>rosids</taxon>
        <taxon>fabids</taxon>
        <taxon>Malpighiales</taxon>
        <taxon>Euphorbiaceae</taxon>
        <taxon>Acalyphoideae</taxon>
        <taxon>Acalypheae</taxon>
        <taxon>Ricinus</taxon>
    </lineage>
</organism>
<evidence type="ECO:0000313" key="2">
    <source>
        <dbReference type="Proteomes" id="UP000008311"/>
    </source>
</evidence>
<accession>B9RTT8</accession>